<protein>
    <recommendedName>
        <fullName evidence="1">DUF732 domain-containing protein</fullName>
    </recommendedName>
</protein>
<reference evidence="2 3" key="1">
    <citation type="submission" date="2018-07" db="EMBL/GenBank/DDBJ databases">
        <authorList>
            <person name="Doughty L.G."/>
            <person name="Baird D.A."/>
            <person name="DeVore H."/>
            <person name="Hemesath L.A."/>
            <person name="Lein K."/>
            <person name="Meder A.W."/>
            <person name="Mirabelli A."/>
            <person name="Olen S."/>
            <person name="Oonk E.M."/>
            <person name="Paquette K.E."/>
            <person name="Pederson T.M."/>
            <person name="Perecki A.K."/>
            <person name="Smiley C.M."/>
            <person name="Switalski M.G."/>
            <person name="Van W.B."/>
            <person name="Waalkes A."/>
            <person name="Wilson J.A."/>
            <person name="Wylie Z.R."/>
            <person name="Stukey J."/>
            <person name="Molloy S.D."/>
            <person name="Garlena R.A."/>
            <person name="Russell D.A."/>
            <person name="Pope W.H."/>
            <person name="Jacobs-Sera D."/>
            <person name="Hatfull G.F."/>
        </authorList>
    </citation>
    <scope>NUCLEOTIDE SEQUENCE [LARGE SCALE GENOMIC DNA]</scope>
</reference>
<gene>
    <name evidence="2" type="primary">39</name>
    <name evidence="2" type="ORF">SEA_THYATIRA_39</name>
</gene>
<evidence type="ECO:0000259" key="1">
    <source>
        <dbReference type="Pfam" id="PF05305"/>
    </source>
</evidence>
<dbReference type="KEGG" id="vg:60322456"/>
<organism evidence="2 3">
    <name type="scientific">Mycobacterium phage Thyatira</name>
    <dbReference type="NCBI Taxonomy" id="2283261"/>
    <lineage>
        <taxon>Viruses</taxon>
        <taxon>Duplodnaviria</taxon>
        <taxon>Heunggongvirae</taxon>
        <taxon>Uroviricota</taxon>
        <taxon>Caudoviricetes</taxon>
        <taxon>Weiservirinae</taxon>
        <taxon>Kratiovirus</taxon>
        <taxon>Kratiovirus thyatira</taxon>
    </lineage>
</organism>
<dbReference type="GeneID" id="60322456"/>
<name>A0A345M967_9CAUD</name>
<feature type="domain" description="DUF732" evidence="1">
    <location>
        <begin position="3"/>
        <end position="61"/>
    </location>
</feature>
<dbReference type="Proteomes" id="UP000259878">
    <property type="component" value="Segment"/>
</dbReference>
<keyword evidence="3" id="KW-1185">Reference proteome</keyword>
<accession>A0A345M967</accession>
<sequence>MTITADDETQTLSAGWTLCSHVRRGMPREKIATTLIRHSSKLTIDQAQGTTFAAHRELCPDRAE</sequence>
<dbReference type="Pfam" id="PF05305">
    <property type="entry name" value="DUF732"/>
    <property type="match status" value="1"/>
</dbReference>
<evidence type="ECO:0000313" key="3">
    <source>
        <dbReference type="Proteomes" id="UP000259878"/>
    </source>
</evidence>
<dbReference type="EMBL" id="MH576966">
    <property type="protein sequence ID" value="AXH67038.1"/>
    <property type="molecule type" value="Genomic_DNA"/>
</dbReference>
<proteinExistence type="predicted"/>
<dbReference type="RefSeq" id="YP_009951028.1">
    <property type="nucleotide sequence ID" value="NC_051597.1"/>
</dbReference>
<dbReference type="InterPro" id="IPR007969">
    <property type="entry name" value="DUF732"/>
</dbReference>
<evidence type="ECO:0000313" key="2">
    <source>
        <dbReference type="EMBL" id="AXH67038.1"/>
    </source>
</evidence>